<feature type="transmembrane region" description="Helical" evidence="1">
    <location>
        <begin position="452"/>
        <end position="471"/>
    </location>
</feature>
<evidence type="ECO:0000256" key="2">
    <source>
        <dbReference type="SAM" id="SignalP"/>
    </source>
</evidence>
<evidence type="ECO:0000256" key="1">
    <source>
        <dbReference type="SAM" id="Phobius"/>
    </source>
</evidence>
<evidence type="ECO:0008006" key="4">
    <source>
        <dbReference type="Google" id="ProtNLM"/>
    </source>
</evidence>
<feature type="transmembrane region" description="Helical" evidence="1">
    <location>
        <begin position="172"/>
        <end position="192"/>
    </location>
</feature>
<accession>A0AAU7AUR6</accession>
<feature type="transmembrane region" description="Helical" evidence="1">
    <location>
        <begin position="112"/>
        <end position="133"/>
    </location>
</feature>
<name>A0AAU7AUR6_9ACTN</name>
<feature type="transmembrane region" description="Helical" evidence="1">
    <location>
        <begin position="81"/>
        <end position="100"/>
    </location>
</feature>
<protein>
    <recommendedName>
        <fullName evidence="4">Fenitrothion hydrolase</fullName>
    </recommendedName>
</protein>
<feature type="transmembrane region" description="Helical" evidence="1">
    <location>
        <begin position="314"/>
        <end position="333"/>
    </location>
</feature>
<keyword evidence="1" id="KW-0472">Membrane</keyword>
<feature type="signal peptide" evidence="2">
    <location>
        <begin position="1"/>
        <end position="27"/>
    </location>
</feature>
<keyword evidence="1" id="KW-0812">Transmembrane</keyword>
<gene>
    <name evidence="3" type="ORF">DSM112329_01937</name>
</gene>
<dbReference type="AlphaFoldDB" id="A0AAU7AUR6"/>
<feature type="transmembrane region" description="Helical" evidence="1">
    <location>
        <begin position="354"/>
        <end position="372"/>
    </location>
</feature>
<feature type="chain" id="PRO_5043638577" description="Fenitrothion hydrolase" evidence="2">
    <location>
        <begin position="28"/>
        <end position="472"/>
    </location>
</feature>
<dbReference type="EMBL" id="CP114014">
    <property type="protein sequence ID" value="XAY05094.1"/>
    <property type="molecule type" value="Genomic_DNA"/>
</dbReference>
<dbReference type="KEGG" id="parq:DSM112329_01937"/>
<keyword evidence="1" id="KW-1133">Transmembrane helix</keyword>
<organism evidence="3">
    <name type="scientific">Paraconexibacter sp. AEG42_29</name>
    <dbReference type="NCBI Taxonomy" id="2997339"/>
    <lineage>
        <taxon>Bacteria</taxon>
        <taxon>Bacillati</taxon>
        <taxon>Actinomycetota</taxon>
        <taxon>Thermoleophilia</taxon>
        <taxon>Solirubrobacterales</taxon>
        <taxon>Paraconexibacteraceae</taxon>
        <taxon>Paraconexibacter</taxon>
    </lineage>
</organism>
<feature type="transmembrane region" description="Helical" evidence="1">
    <location>
        <begin position="198"/>
        <end position="218"/>
    </location>
</feature>
<sequence length="472" mass="50312">MAATVAKASAGLLGLALALPSGAEAHATELVGTQTLAIPRWMFFVGAAIVLVISFAALGKLWSRPKLAVAAQRTVLRVPRWLDPLCGGVGVAGFAGLVYAGLAGDQDPAQNILPTAVFVAFWIGVPILTLLFGDVFRPFNPWRAIGRGTGWLVGRVGGDLAAVEPLRYPRSYGYLPAAAGLMTFVFFELAYTDRNEPATLAVLVLMYAAVQLIGMACFGVQVWTDRADAFAVYFRLFASLSPLHWAGRELQLRVPLSGTAKLADVPGTVVLLCVMIGSTSFDGFTVSRLWNTIAKDVLRVYNDAGIAAVQAGELTFATGLVVVVLIIGALYRLGVQGMRRRDREHSAAELALRFAPSLVPIALAYVLAHYFGLLTYQGQTLIALVSDPLGHGSDLFGTADRSVDYELVSATAIWYVQVLVLLVGHGAGLAVAHDRALTIYATPAAAARSQRWMLGVMVLFTLLALWLLSALA</sequence>
<dbReference type="RefSeq" id="WP_354701612.1">
    <property type="nucleotide sequence ID" value="NZ_CP114014.1"/>
</dbReference>
<evidence type="ECO:0000313" key="3">
    <source>
        <dbReference type="EMBL" id="XAY05094.1"/>
    </source>
</evidence>
<reference evidence="3" key="1">
    <citation type="submission" date="2022-12" db="EMBL/GenBank/DDBJ databases">
        <title>Paraconexibacter alkalitolerans sp. nov. and Baekduia alba sp. nov., isolated from soil and emended description of the genera Paraconexibacter (Chun et al., 2020) and Baekduia (An et al., 2020).</title>
        <authorList>
            <person name="Vieira S."/>
            <person name="Huber K.J."/>
            <person name="Geppert A."/>
            <person name="Wolf J."/>
            <person name="Neumann-Schaal M."/>
            <person name="Muesken M."/>
            <person name="Overmann J."/>
        </authorList>
    </citation>
    <scope>NUCLEOTIDE SEQUENCE</scope>
    <source>
        <strain evidence="3">AEG42_29</strain>
    </source>
</reference>
<feature type="transmembrane region" description="Helical" evidence="1">
    <location>
        <begin position="412"/>
        <end position="432"/>
    </location>
</feature>
<feature type="transmembrane region" description="Helical" evidence="1">
    <location>
        <begin position="41"/>
        <end position="61"/>
    </location>
</feature>
<proteinExistence type="predicted"/>
<keyword evidence="2" id="KW-0732">Signal</keyword>